<evidence type="ECO:0000256" key="1">
    <source>
        <dbReference type="SAM" id="MobiDB-lite"/>
    </source>
</evidence>
<organism evidence="2 3">
    <name type="scientific">Tuber borchii</name>
    <name type="common">White truffle</name>
    <dbReference type="NCBI Taxonomy" id="42251"/>
    <lineage>
        <taxon>Eukaryota</taxon>
        <taxon>Fungi</taxon>
        <taxon>Dikarya</taxon>
        <taxon>Ascomycota</taxon>
        <taxon>Pezizomycotina</taxon>
        <taxon>Pezizomycetes</taxon>
        <taxon>Pezizales</taxon>
        <taxon>Tuberaceae</taxon>
        <taxon>Tuber</taxon>
    </lineage>
</organism>
<keyword evidence="3" id="KW-1185">Reference proteome</keyword>
<comment type="caution">
    <text evidence="2">The sequence shown here is derived from an EMBL/GenBank/DDBJ whole genome shotgun (WGS) entry which is preliminary data.</text>
</comment>
<evidence type="ECO:0000313" key="2">
    <source>
        <dbReference type="EMBL" id="PUU79469.1"/>
    </source>
</evidence>
<accession>A0A2T6ZVF1</accession>
<protein>
    <submittedName>
        <fullName evidence="2">Uncharacterized protein</fullName>
    </submittedName>
</protein>
<dbReference type="AlphaFoldDB" id="A0A2T6ZVF1"/>
<evidence type="ECO:0000313" key="3">
    <source>
        <dbReference type="Proteomes" id="UP000244722"/>
    </source>
</evidence>
<name>A0A2T6ZVF1_TUBBO</name>
<reference evidence="2 3" key="1">
    <citation type="submission" date="2017-04" db="EMBL/GenBank/DDBJ databases">
        <title>Draft genome sequence of Tuber borchii Vittad., a whitish edible truffle.</title>
        <authorList>
            <consortium name="DOE Joint Genome Institute"/>
            <person name="Murat C."/>
            <person name="Kuo A."/>
            <person name="Barry K.W."/>
            <person name="Clum A."/>
            <person name="Dockter R.B."/>
            <person name="Fauchery L."/>
            <person name="Iotti M."/>
            <person name="Kohler A."/>
            <person name="Labutti K."/>
            <person name="Lindquist E.A."/>
            <person name="Lipzen A."/>
            <person name="Ohm R.A."/>
            <person name="Wang M."/>
            <person name="Grigoriev I.V."/>
            <person name="Zambonelli A."/>
            <person name="Martin F.M."/>
        </authorList>
    </citation>
    <scope>NUCLEOTIDE SEQUENCE [LARGE SCALE GENOMIC DNA]</scope>
    <source>
        <strain evidence="2 3">Tbo3840</strain>
    </source>
</reference>
<feature type="region of interest" description="Disordered" evidence="1">
    <location>
        <begin position="305"/>
        <end position="328"/>
    </location>
</feature>
<sequence length="340" mass="37373">MSIRLSDSKYGLDYKKTADYEDEGTVTWCRFVAMLTGLLAAAQPVPAGAAPLVAHVGGHVIIGNDPKLSKAFRIEFIQYMLNGGFRSPVAKLLWSLARSSVHGPPGMLPHPRFGQEPMVNPRTCLMDGDDQTHYGQPLFVYKQSPCQVIQLSSAQRYNQTQGHVHVLWSVNSPGEPMKLHFYGPRVCNQDGTPSPSAIHFGACENRGPSSYVPTYDDGSNAEVRYPGLSAAAVKRVTHLSAKIHGNPMEKTGQRVYSGPDYANELKCDLNEAAYCFHNCPTSLCWPWIPSGLRCLTFDQVHPQEIDRSRQPTARPSPPNTTSVFSPNPIHDLASAISEQL</sequence>
<proteinExistence type="predicted"/>
<dbReference type="Proteomes" id="UP000244722">
    <property type="component" value="Unassembled WGS sequence"/>
</dbReference>
<dbReference type="EMBL" id="NESQ01000091">
    <property type="protein sequence ID" value="PUU79469.1"/>
    <property type="molecule type" value="Genomic_DNA"/>
</dbReference>
<gene>
    <name evidence="2" type="ORF">B9Z19DRAFT_1064223</name>
</gene>